<comment type="caution">
    <text evidence="2">The sequence shown here is derived from an EMBL/GenBank/DDBJ whole genome shotgun (WGS) entry which is preliminary data.</text>
</comment>
<reference evidence="2" key="2">
    <citation type="journal article" date="2021" name="PeerJ">
        <title>Extensive microbial diversity within the chicken gut microbiome revealed by metagenomics and culture.</title>
        <authorList>
            <person name="Gilroy R."/>
            <person name="Ravi A."/>
            <person name="Getino M."/>
            <person name="Pursley I."/>
            <person name="Horton D.L."/>
            <person name="Alikhan N.F."/>
            <person name="Baker D."/>
            <person name="Gharbi K."/>
            <person name="Hall N."/>
            <person name="Watson M."/>
            <person name="Adriaenssens E.M."/>
            <person name="Foster-Nyarko E."/>
            <person name="Jarju S."/>
            <person name="Secka A."/>
            <person name="Antonio M."/>
            <person name="Oren A."/>
            <person name="Chaudhuri R.R."/>
            <person name="La Ragione R."/>
            <person name="Hildebrand F."/>
            <person name="Pallen M.J."/>
        </authorList>
    </citation>
    <scope>NUCLEOTIDE SEQUENCE</scope>
    <source>
        <strain evidence="2">G3-8215</strain>
    </source>
</reference>
<dbReference type="AlphaFoldDB" id="A0A940IIW1"/>
<name>A0A940IIW1_9BACT</name>
<evidence type="ECO:0000313" key="3">
    <source>
        <dbReference type="Proteomes" id="UP000725002"/>
    </source>
</evidence>
<sequence length="293" mass="31983">MIKKYSLSFLIVAATLSVSAIPAYGSADTVEPMSETGSIFKSKKKTKPPVEPFDRGIGMSKTVFIPKGTVGAGVSFSYNNYSIGSGSADAGYSMLFSLLGDIHGNLLSFGVSPYVSYFITDNLSVGIRFDYDRSSMGLGNLNLSLGDALSLGISDYNYFKHAYTGALTLRNYIPFADSRRFAMFTEVRAMGGYGQAESYKRDEGDKFGTYQDIYKFELGLVPGLCAFITNEVALEVSIGLLGFNYQKVVQTTNQVEHSEMEKSGANFKLNLLSIGFGLSFYIPTGDHRVKKSR</sequence>
<keyword evidence="1" id="KW-0732">Signal</keyword>
<evidence type="ECO:0008006" key="4">
    <source>
        <dbReference type="Google" id="ProtNLM"/>
    </source>
</evidence>
<reference evidence="2" key="1">
    <citation type="submission" date="2020-10" db="EMBL/GenBank/DDBJ databases">
        <authorList>
            <person name="Gilroy R."/>
        </authorList>
    </citation>
    <scope>NUCLEOTIDE SEQUENCE</scope>
    <source>
        <strain evidence="2">G3-8215</strain>
    </source>
</reference>
<dbReference type="EMBL" id="JADILV010000058">
    <property type="protein sequence ID" value="MBO8484120.1"/>
    <property type="molecule type" value="Genomic_DNA"/>
</dbReference>
<accession>A0A940IIW1</accession>
<protein>
    <recommendedName>
        <fullName evidence="4">Outer membrane protein beta-barrel domain-containing protein</fullName>
    </recommendedName>
</protein>
<feature type="chain" id="PRO_5037129474" description="Outer membrane protein beta-barrel domain-containing protein" evidence="1">
    <location>
        <begin position="21"/>
        <end position="293"/>
    </location>
</feature>
<gene>
    <name evidence="2" type="ORF">IAB75_08425</name>
</gene>
<organism evidence="2 3">
    <name type="scientific">Candidatus Cryptobacteroides avicola</name>
    <dbReference type="NCBI Taxonomy" id="2840757"/>
    <lineage>
        <taxon>Bacteria</taxon>
        <taxon>Pseudomonadati</taxon>
        <taxon>Bacteroidota</taxon>
        <taxon>Bacteroidia</taxon>
        <taxon>Bacteroidales</taxon>
        <taxon>Candidatus Cryptobacteroides</taxon>
    </lineage>
</organism>
<proteinExistence type="predicted"/>
<evidence type="ECO:0000313" key="2">
    <source>
        <dbReference type="EMBL" id="MBO8484120.1"/>
    </source>
</evidence>
<evidence type="ECO:0000256" key="1">
    <source>
        <dbReference type="SAM" id="SignalP"/>
    </source>
</evidence>
<dbReference type="Proteomes" id="UP000725002">
    <property type="component" value="Unassembled WGS sequence"/>
</dbReference>
<feature type="signal peptide" evidence="1">
    <location>
        <begin position="1"/>
        <end position="20"/>
    </location>
</feature>